<sequence>MNMRVLFKTLAAALLLGGGAMGSDGMQFFLLKEQLKKAY</sequence>
<dbReference type="Proteomes" id="UP000379480">
    <property type="component" value="Unassembled WGS sequence"/>
</dbReference>
<name>A0A5E7DE00_PSEFL</name>
<evidence type="ECO:0000313" key="1">
    <source>
        <dbReference type="EMBL" id="VVO14401.1"/>
    </source>
</evidence>
<dbReference type="AlphaFoldDB" id="A0A5E7DE00"/>
<gene>
    <name evidence="1" type="ORF">PS723_03685</name>
</gene>
<dbReference type="EMBL" id="CABVHY010000018">
    <property type="protein sequence ID" value="VVO14401.1"/>
    <property type="molecule type" value="Genomic_DNA"/>
</dbReference>
<proteinExistence type="predicted"/>
<reference evidence="1 2" key="1">
    <citation type="submission" date="2019-09" db="EMBL/GenBank/DDBJ databases">
        <authorList>
            <person name="Chandra G."/>
            <person name="Truman W A."/>
        </authorList>
    </citation>
    <scope>NUCLEOTIDE SEQUENCE [LARGE SCALE GENOMIC DNA]</scope>
    <source>
        <strain evidence="1">PS723</strain>
    </source>
</reference>
<evidence type="ECO:0000313" key="2">
    <source>
        <dbReference type="Proteomes" id="UP000379480"/>
    </source>
</evidence>
<protein>
    <submittedName>
        <fullName evidence="1">Uncharacterized protein</fullName>
    </submittedName>
</protein>
<organism evidence="1 2">
    <name type="scientific">Pseudomonas fluorescens</name>
    <dbReference type="NCBI Taxonomy" id="294"/>
    <lineage>
        <taxon>Bacteria</taxon>
        <taxon>Pseudomonadati</taxon>
        <taxon>Pseudomonadota</taxon>
        <taxon>Gammaproteobacteria</taxon>
        <taxon>Pseudomonadales</taxon>
        <taxon>Pseudomonadaceae</taxon>
        <taxon>Pseudomonas</taxon>
    </lineage>
</organism>
<accession>A0A5E7DE00</accession>